<name>A0AAW2WRS0_9LAMI</name>
<gene>
    <name evidence="2" type="ORF">Slati_2174600</name>
</gene>
<proteinExistence type="predicted"/>
<reference evidence="2" key="2">
    <citation type="journal article" date="2024" name="Plant">
        <title>Genomic evolution and insights into agronomic trait innovations of Sesamum species.</title>
        <authorList>
            <person name="Miao H."/>
            <person name="Wang L."/>
            <person name="Qu L."/>
            <person name="Liu H."/>
            <person name="Sun Y."/>
            <person name="Le M."/>
            <person name="Wang Q."/>
            <person name="Wei S."/>
            <person name="Zheng Y."/>
            <person name="Lin W."/>
            <person name="Duan Y."/>
            <person name="Cao H."/>
            <person name="Xiong S."/>
            <person name="Wang X."/>
            <person name="Wei L."/>
            <person name="Li C."/>
            <person name="Ma Q."/>
            <person name="Ju M."/>
            <person name="Zhao R."/>
            <person name="Li G."/>
            <person name="Mu C."/>
            <person name="Tian Q."/>
            <person name="Mei H."/>
            <person name="Zhang T."/>
            <person name="Gao T."/>
            <person name="Zhang H."/>
        </authorList>
    </citation>
    <scope>NUCLEOTIDE SEQUENCE</scope>
    <source>
        <strain evidence="2">KEN1</strain>
    </source>
</reference>
<protein>
    <recommendedName>
        <fullName evidence="1">Retrotransposon gag domain-containing protein</fullName>
    </recommendedName>
</protein>
<accession>A0AAW2WRS0</accession>
<dbReference type="InterPro" id="IPR005162">
    <property type="entry name" value="Retrotrans_gag_dom"/>
</dbReference>
<sequence>MLTLASERTANLEDENSRLHETVMNLEEKASIPERKAYGGARDKKDVENFLFDIEQYFLIANVEIKYAMKVLTAMMYLMGDAKLWWRTKYAEIQANQVRIDTYAFLRVVIQEQFFPKNIEYNSRQALWKLERTGSVRDYVKAFSTLMVDIRDMSEKDKLFTFIEGLKLWARLELQHQRVTDLGLVIAAVECLTDFNLENQRDRQTTSNPV</sequence>
<dbReference type="Pfam" id="PF03732">
    <property type="entry name" value="Retrotrans_gag"/>
    <property type="match status" value="1"/>
</dbReference>
<reference evidence="2" key="1">
    <citation type="submission" date="2020-06" db="EMBL/GenBank/DDBJ databases">
        <authorList>
            <person name="Li T."/>
            <person name="Hu X."/>
            <person name="Zhang T."/>
            <person name="Song X."/>
            <person name="Zhang H."/>
            <person name="Dai N."/>
            <person name="Sheng W."/>
            <person name="Hou X."/>
            <person name="Wei L."/>
        </authorList>
    </citation>
    <scope>NUCLEOTIDE SEQUENCE</scope>
    <source>
        <strain evidence="2">KEN1</strain>
        <tissue evidence="2">Leaf</tissue>
    </source>
</reference>
<evidence type="ECO:0000259" key="1">
    <source>
        <dbReference type="Pfam" id="PF03732"/>
    </source>
</evidence>
<organism evidence="2">
    <name type="scientific">Sesamum latifolium</name>
    <dbReference type="NCBI Taxonomy" id="2727402"/>
    <lineage>
        <taxon>Eukaryota</taxon>
        <taxon>Viridiplantae</taxon>
        <taxon>Streptophyta</taxon>
        <taxon>Embryophyta</taxon>
        <taxon>Tracheophyta</taxon>
        <taxon>Spermatophyta</taxon>
        <taxon>Magnoliopsida</taxon>
        <taxon>eudicotyledons</taxon>
        <taxon>Gunneridae</taxon>
        <taxon>Pentapetalae</taxon>
        <taxon>asterids</taxon>
        <taxon>lamiids</taxon>
        <taxon>Lamiales</taxon>
        <taxon>Pedaliaceae</taxon>
        <taxon>Sesamum</taxon>
    </lineage>
</organism>
<dbReference type="AlphaFoldDB" id="A0AAW2WRS0"/>
<feature type="domain" description="Retrotransposon gag" evidence="1">
    <location>
        <begin position="74"/>
        <end position="167"/>
    </location>
</feature>
<evidence type="ECO:0000313" key="2">
    <source>
        <dbReference type="EMBL" id="KAL0444519.1"/>
    </source>
</evidence>
<dbReference type="EMBL" id="JACGWN010000007">
    <property type="protein sequence ID" value="KAL0444519.1"/>
    <property type="molecule type" value="Genomic_DNA"/>
</dbReference>
<comment type="caution">
    <text evidence="2">The sequence shown here is derived from an EMBL/GenBank/DDBJ whole genome shotgun (WGS) entry which is preliminary data.</text>
</comment>